<dbReference type="AlphaFoldDB" id="A0A517S807"/>
<dbReference type="Gene3D" id="3.30.420.240">
    <property type="match status" value="1"/>
</dbReference>
<dbReference type="Proteomes" id="UP000315700">
    <property type="component" value="Chromosome"/>
</dbReference>
<keyword evidence="2" id="KW-1185">Reference proteome</keyword>
<evidence type="ECO:0008006" key="3">
    <source>
        <dbReference type="Google" id="ProtNLM"/>
    </source>
</evidence>
<protein>
    <recommendedName>
        <fullName evidence="3">Terminase-like family protein</fullName>
    </recommendedName>
</protein>
<dbReference type="InterPro" id="IPR027417">
    <property type="entry name" value="P-loop_NTPase"/>
</dbReference>
<gene>
    <name evidence="1" type="ORF">Pan44_02560</name>
</gene>
<evidence type="ECO:0000313" key="1">
    <source>
        <dbReference type="EMBL" id="QDT52247.1"/>
    </source>
</evidence>
<dbReference type="Gene3D" id="3.40.50.300">
    <property type="entry name" value="P-loop containing nucleotide triphosphate hydrolases"/>
    <property type="match status" value="1"/>
</dbReference>
<proteinExistence type="predicted"/>
<dbReference type="EMBL" id="CP036271">
    <property type="protein sequence ID" value="QDT52247.1"/>
    <property type="molecule type" value="Genomic_DNA"/>
</dbReference>
<accession>A0A517S807</accession>
<evidence type="ECO:0000313" key="2">
    <source>
        <dbReference type="Proteomes" id="UP000315700"/>
    </source>
</evidence>
<dbReference type="RefSeq" id="WP_145026495.1">
    <property type="nucleotide sequence ID" value="NZ_CP036271.1"/>
</dbReference>
<dbReference type="OrthoDB" id="280696at2"/>
<dbReference type="InParanoid" id="A0A517S807"/>
<name>A0A517S807_9PLAN</name>
<organism evidence="1 2">
    <name type="scientific">Caulifigura coniformis</name>
    <dbReference type="NCBI Taxonomy" id="2527983"/>
    <lineage>
        <taxon>Bacteria</taxon>
        <taxon>Pseudomonadati</taxon>
        <taxon>Planctomycetota</taxon>
        <taxon>Planctomycetia</taxon>
        <taxon>Planctomycetales</taxon>
        <taxon>Planctomycetaceae</taxon>
        <taxon>Caulifigura</taxon>
    </lineage>
</organism>
<sequence>MNIIEAIRDEKVFRPFLEDVEGGLGSWRNWMVALRASMGLPITAESSKQLIRQCTGRDPDLLPENGFSTSLFLTGRRSGKSRVAAVTAAYQAVLSGREKRLSKGEQGLVVVCSVSKRQGSIIKGYTRSIFKTPLLAQEVVEETREGFTLRNGVRIEILAGDFRTVRGFTLLAAIVDEAAFFGTDEESKVKSDTELIRAIKPALATTGGPLLLTTSPYARKGFCWETHKKHWGNDKGTTLVWNAASRVMNPTLPQSVIDEAMQDDLAAAKSEFGAEFREDVGIWLPRAVIEGLVVAGRRELAPVLRSDMRYFAFADLSGGRSDDSALAIAHREDRKVVVDYLGRWRPPSNPYDVIRQMSKVLKEYGIRVITGDNYAAEFCARAFEACGIGYLKCPKPKSQLYLELLPRMCSGEVELLDDDHLVNQLAGLERRTRSGGKDSIDHPHGGHDDLANVIAGVADLAGAKVLTLGGFDLLQDTPDASFDWSFA</sequence>
<reference evidence="1 2" key="1">
    <citation type="submission" date="2019-02" db="EMBL/GenBank/DDBJ databases">
        <title>Deep-cultivation of Planctomycetes and their phenomic and genomic characterization uncovers novel biology.</title>
        <authorList>
            <person name="Wiegand S."/>
            <person name="Jogler M."/>
            <person name="Boedeker C."/>
            <person name="Pinto D."/>
            <person name="Vollmers J."/>
            <person name="Rivas-Marin E."/>
            <person name="Kohn T."/>
            <person name="Peeters S.H."/>
            <person name="Heuer A."/>
            <person name="Rast P."/>
            <person name="Oberbeckmann S."/>
            <person name="Bunk B."/>
            <person name="Jeske O."/>
            <person name="Meyerdierks A."/>
            <person name="Storesund J.E."/>
            <person name="Kallscheuer N."/>
            <person name="Luecker S."/>
            <person name="Lage O.M."/>
            <person name="Pohl T."/>
            <person name="Merkel B.J."/>
            <person name="Hornburger P."/>
            <person name="Mueller R.-W."/>
            <person name="Bruemmer F."/>
            <person name="Labrenz M."/>
            <person name="Spormann A.M."/>
            <person name="Op den Camp H."/>
            <person name="Overmann J."/>
            <person name="Amann R."/>
            <person name="Jetten M.S.M."/>
            <person name="Mascher T."/>
            <person name="Medema M.H."/>
            <person name="Devos D.P."/>
            <person name="Kaster A.-K."/>
            <person name="Ovreas L."/>
            <person name="Rohde M."/>
            <person name="Galperin M.Y."/>
            <person name="Jogler C."/>
        </authorList>
    </citation>
    <scope>NUCLEOTIDE SEQUENCE [LARGE SCALE GENOMIC DNA]</scope>
    <source>
        <strain evidence="1 2">Pan44</strain>
    </source>
</reference>
<dbReference type="KEGG" id="ccos:Pan44_02560"/>